<name>I3RZA2_LOTJA</name>
<evidence type="ECO:0000313" key="1">
    <source>
        <dbReference type="EMBL" id="AFK33344.1"/>
    </source>
</evidence>
<sequence length="8" mass="919">MLTIQVKS</sequence>
<proteinExistence type="evidence at transcript level"/>
<reference evidence="1" key="1">
    <citation type="submission" date="2012-05" db="EMBL/GenBank/DDBJ databases">
        <authorList>
            <person name="Krishnakumar V."/>
            <person name="Cheung F."/>
            <person name="Xiao Y."/>
            <person name="Chan A."/>
            <person name="Moskal W.A."/>
            <person name="Town C.D."/>
        </authorList>
    </citation>
    <scope>NUCLEOTIDE SEQUENCE</scope>
</reference>
<organism evidence="1">
    <name type="scientific">Lotus japonicus</name>
    <name type="common">Lotus corniculatus var. japonicus</name>
    <dbReference type="NCBI Taxonomy" id="34305"/>
    <lineage>
        <taxon>Eukaryota</taxon>
        <taxon>Viridiplantae</taxon>
        <taxon>Streptophyta</taxon>
        <taxon>Embryophyta</taxon>
        <taxon>Tracheophyta</taxon>
        <taxon>Spermatophyta</taxon>
        <taxon>Magnoliopsida</taxon>
        <taxon>eudicotyledons</taxon>
        <taxon>Gunneridae</taxon>
        <taxon>Pentapetalae</taxon>
        <taxon>rosids</taxon>
        <taxon>fabids</taxon>
        <taxon>Fabales</taxon>
        <taxon>Fabaceae</taxon>
        <taxon>Papilionoideae</taxon>
        <taxon>50 kb inversion clade</taxon>
        <taxon>NPAAA clade</taxon>
        <taxon>Hologalegina</taxon>
        <taxon>robinioid clade</taxon>
        <taxon>Loteae</taxon>
        <taxon>Lotus</taxon>
    </lineage>
</organism>
<dbReference type="EMBL" id="BT133549">
    <property type="protein sequence ID" value="AFK33344.1"/>
    <property type="molecule type" value="mRNA"/>
</dbReference>
<protein>
    <submittedName>
        <fullName evidence="1">Uncharacterized protein</fullName>
    </submittedName>
</protein>
<accession>I3RZA2</accession>